<dbReference type="AlphaFoldDB" id="F3GGM6"/>
<dbReference type="EMBL" id="AEAI01001532">
    <property type="protein sequence ID" value="EGH46226.1"/>
    <property type="molecule type" value="Genomic_DNA"/>
</dbReference>
<evidence type="ECO:0000313" key="1">
    <source>
        <dbReference type="EMBL" id="EGH46226.1"/>
    </source>
</evidence>
<dbReference type="Proteomes" id="UP000004986">
    <property type="component" value="Unassembled WGS sequence"/>
</dbReference>
<evidence type="ECO:0000313" key="2">
    <source>
        <dbReference type="Proteomes" id="UP000004986"/>
    </source>
</evidence>
<organism evidence="1 2">
    <name type="scientific">Pseudomonas syringae pv. pisi str. 1704B</name>
    <dbReference type="NCBI Taxonomy" id="629263"/>
    <lineage>
        <taxon>Bacteria</taxon>
        <taxon>Pseudomonadati</taxon>
        <taxon>Pseudomonadota</taxon>
        <taxon>Gammaproteobacteria</taxon>
        <taxon>Pseudomonadales</taxon>
        <taxon>Pseudomonadaceae</taxon>
        <taxon>Pseudomonas</taxon>
        <taxon>Pseudomonas syringae</taxon>
    </lineage>
</organism>
<sequence length="41" mass="4306">MLRLSSQSKSTLVDVVAETNATGICTSPKLIAPFQIALAMV</sequence>
<keyword evidence="2" id="KW-1185">Reference proteome</keyword>
<accession>F3GGM6</accession>
<protein>
    <submittedName>
        <fullName evidence="1">Uncharacterized protein</fullName>
    </submittedName>
</protein>
<reference evidence="1 2" key="1">
    <citation type="journal article" date="2011" name="PLoS Pathog.">
        <title>Dynamic evolution of pathogenicity revealed by sequencing and comparative genomics of 19 Pseudomonas syringae isolates.</title>
        <authorList>
            <person name="Baltrus D.A."/>
            <person name="Nishimura M.T."/>
            <person name="Romanchuk A."/>
            <person name="Chang J.H."/>
            <person name="Mukhtar M.S."/>
            <person name="Cherkis K."/>
            <person name="Roach J."/>
            <person name="Grant S.R."/>
            <person name="Jones C.D."/>
            <person name="Dangl J.L."/>
        </authorList>
    </citation>
    <scope>NUCLEOTIDE SEQUENCE [LARGE SCALE GENOMIC DNA]</scope>
    <source>
        <strain evidence="1 2">1704B</strain>
    </source>
</reference>
<proteinExistence type="predicted"/>
<dbReference type="PATRIC" id="fig|629263.4.peg.4752"/>
<name>F3GGM6_PSESJ</name>
<dbReference type="BioCyc" id="PSYR629263:G11X0-5335-MONOMER"/>
<dbReference type="HOGENOM" id="CLU_3275431_0_0_6"/>
<comment type="caution">
    <text evidence="1">The sequence shown here is derived from an EMBL/GenBank/DDBJ whole genome shotgun (WGS) entry which is preliminary data.</text>
</comment>
<gene>
    <name evidence="1" type="ORF">PSYPI_29529</name>
</gene>